<dbReference type="EMBL" id="QUSM01000004">
    <property type="protein sequence ID" value="RGD73843.1"/>
    <property type="molecule type" value="Genomic_DNA"/>
</dbReference>
<proteinExistence type="predicted"/>
<dbReference type="InterPro" id="IPR008840">
    <property type="entry name" value="Sipho_Gp157"/>
</dbReference>
<protein>
    <recommendedName>
        <fullName evidence="4">Siphovirus Gp157 family protein</fullName>
    </recommendedName>
</protein>
<organism evidence="2 3">
    <name type="scientific">Anaerofustis stercorihominis</name>
    <dbReference type="NCBI Taxonomy" id="214853"/>
    <lineage>
        <taxon>Bacteria</taxon>
        <taxon>Bacillati</taxon>
        <taxon>Bacillota</taxon>
        <taxon>Clostridia</taxon>
        <taxon>Eubacteriales</taxon>
        <taxon>Eubacteriaceae</taxon>
        <taxon>Anaerofustis</taxon>
    </lineage>
</organism>
<comment type="caution">
    <text evidence="2">The sequence shown here is derived from an EMBL/GenBank/DDBJ whole genome shotgun (WGS) entry which is preliminary data.</text>
</comment>
<reference evidence="2 3" key="1">
    <citation type="submission" date="2018-08" db="EMBL/GenBank/DDBJ databases">
        <title>A genome reference for cultivated species of the human gut microbiota.</title>
        <authorList>
            <person name="Zou Y."/>
            <person name="Xue W."/>
            <person name="Luo G."/>
        </authorList>
    </citation>
    <scope>NUCLEOTIDE SEQUENCE [LARGE SCALE GENOMIC DNA]</scope>
    <source>
        <strain evidence="2 3">AM25-6</strain>
    </source>
</reference>
<dbReference type="RefSeq" id="WP_117532460.1">
    <property type="nucleotide sequence ID" value="NZ_QUSM01000004.1"/>
</dbReference>
<evidence type="ECO:0000313" key="3">
    <source>
        <dbReference type="Proteomes" id="UP000261212"/>
    </source>
</evidence>
<feature type="coiled-coil region" evidence="1">
    <location>
        <begin position="51"/>
        <end position="85"/>
    </location>
</feature>
<evidence type="ECO:0008006" key="4">
    <source>
        <dbReference type="Google" id="ProtNLM"/>
    </source>
</evidence>
<accession>A0A3E3DX63</accession>
<sequence>MSLYKIKEELKEKYDELIDPETGEINEDVYADIMQLTTEREEKLENTVLYIKNQESDIKGLKDEKKKLEQRIKTKENSISYLKEILSNELKGAKFETAKAVVSFRKSEVVKVDDEFIKYAKTHGYLDLVNVKVTETVNKAELKKLLKAGEKIQFCSLEEKQNIQIK</sequence>
<evidence type="ECO:0000256" key="1">
    <source>
        <dbReference type="SAM" id="Coils"/>
    </source>
</evidence>
<dbReference type="Pfam" id="PF05565">
    <property type="entry name" value="Sipho_Gp157"/>
    <property type="match status" value="1"/>
</dbReference>
<evidence type="ECO:0000313" key="2">
    <source>
        <dbReference type="EMBL" id="RGD73843.1"/>
    </source>
</evidence>
<dbReference type="AlphaFoldDB" id="A0A3E3DX63"/>
<name>A0A3E3DX63_9FIRM</name>
<keyword evidence="1" id="KW-0175">Coiled coil</keyword>
<dbReference type="Proteomes" id="UP000261212">
    <property type="component" value="Unassembled WGS sequence"/>
</dbReference>
<gene>
    <name evidence="2" type="ORF">DW687_08695</name>
</gene>